<dbReference type="Proteomes" id="UP001212411">
    <property type="component" value="Chromosome 2"/>
</dbReference>
<gene>
    <name evidence="2" type="ORF">SOMG_03023</name>
</gene>
<evidence type="ECO:0000313" key="3">
    <source>
        <dbReference type="Proteomes" id="UP001212411"/>
    </source>
</evidence>
<keyword evidence="3" id="KW-1185">Reference proteome</keyword>
<proteinExistence type="predicted"/>
<dbReference type="RefSeq" id="XP_056038794.1">
    <property type="nucleotide sequence ID" value="XM_056181814.1"/>
</dbReference>
<organism evidence="2 3">
    <name type="scientific">Schizosaccharomyces osmophilus</name>
    <dbReference type="NCBI Taxonomy" id="2545709"/>
    <lineage>
        <taxon>Eukaryota</taxon>
        <taxon>Fungi</taxon>
        <taxon>Dikarya</taxon>
        <taxon>Ascomycota</taxon>
        <taxon>Taphrinomycotina</taxon>
        <taxon>Schizosaccharomycetes</taxon>
        <taxon>Schizosaccharomycetales</taxon>
        <taxon>Schizosaccharomycetaceae</taxon>
        <taxon>Schizosaccharomyces</taxon>
    </lineage>
</organism>
<evidence type="ECO:0000313" key="2">
    <source>
        <dbReference type="EMBL" id="WBW74551.1"/>
    </source>
</evidence>
<feature type="region of interest" description="Disordered" evidence="1">
    <location>
        <begin position="387"/>
        <end position="406"/>
    </location>
</feature>
<protein>
    <submittedName>
        <fullName evidence="2">Schizosaccharomyces specific protein</fullName>
    </submittedName>
</protein>
<evidence type="ECO:0000256" key="1">
    <source>
        <dbReference type="SAM" id="MobiDB-lite"/>
    </source>
</evidence>
<dbReference type="KEGG" id="som:SOMG_03023"/>
<dbReference type="AlphaFoldDB" id="A0AAF0AWD7"/>
<dbReference type="GeneID" id="80876503"/>
<reference evidence="2 3" key="1">
    <citation type="journal article" date="2023" name="G3 (Bethesda)">
        <title>A high-quality reference genome for the fission yeast Schizosaccharomyces osmophilus.</title>
        <authorList>
            <person name="Jia G.S."/>
            <person name="Zhang W.C."/>
            <person name="Liang Y."/>
            <person name="Liu X.H."/>
            <person name="Rhind N."/>
            <person name="Pidoux A."/>
            <person name="Brysch-Herzberg M."/>
            <person name="Du L.L."/>
        </authorList>
    </citation>
    <scope>NUCLEOTIDE SEQUENCE [LARGE SCALE GENOMIC DNA]</scope>
    <source>
        <strain evidence="2 3">CBS 15793</strain>
    </source>
</reference>
<sequence>MDHSRDRLHILGTVSDTFDNVEDLRSVLKYRAYFTTTDTFFCKQIWAFFTGIKSFPTENKLPLETHFNHIEWDLAESFLVQEGTLYTFDIIAPLPRYTPRTIFTPDGAIHYELTINILTDETCRIPRVTTVPVIIPFTLDPDRMPGAHHIRFGLPLNQDSFTKLLLSPKKHKEIRVLFNYPQQNYKGPGCVCPLLIDLELVQSEEGNAHSNYPEKLNNIWGVRTPTSHSSKSLHESSDSIPDRLSRLSLELGEHKSSHAKSRASSPTSACAYERYFIHVCLVQKVTFLLFNGPFRVSTTVLYEDGRWTPPTVPGLHSRVEFMVPFEDTIHGSVTGNPHLLVKHKFYVSVHSSEPSSAPLKSSFSSTSSLRKKSYSLFSSFRSSSSLASNWHTEPEDNNRPQSSSELSVKCLSQYSPRNSQKLHHKLKKFDFKLPVFIFHRNLNSELSHLPPYSPSHDPYFYLEDDEEVMSSSISLNQLAGMSHNRSSSKTR</sequence>
<accession>A0AAF0AWD7</accession>
<name>A0AAF0AWD7_9SCHI</name>
<dbReference type="EMBL" id="CP115612">
    <property type="protein sequence ID" value="WBW74551.1"/>
    <property type="molecule type" value="Genomic_DNA"/>
</dbReference>